<dbReference type="AlphaFoldDB" id="I1CAB1"/>
<name>I1CAB1_RHIO9</name>
<evidence type="ECO:0000313" key="1">
    <source>
        <dbReference type="EMBL" id="EIE85391.1"/>
    </source>
</evidence>
<sequence>MYRELNWMYSEVTYKRKKNNYNGKSLNVYKGDWKRKIKAVAKAMTYRLLEANKDCFDTLNFENPECSSTSKSTNSNYKLTKLEKEHVIDLYNSIPTFGNWKLSTGKVVDDQMKKLTEVNIRTPSTLADT</sequence>
<dbReference type="OrthoDB" id="10532004at2759"/>
<proteinExistence type="predicted"/>
<dbReference type="GeneID" id="93617067"/>
<dbReference type="RefSeq" id="XP_067520787.1">
    <property type="nucleotide sequence ID" value="XM_067664686.1"/>
</dbReference>
<gene>
    <name evidence="1" type="ORF">RO3G_10101</name>
</gene>
<dbReference type="EMBL" id="CH476738">
    <property type="protein sequence ID" value="EIE85391.1"/>
    <property type="molecule type" value="Genomic_DNA"/>
</dbReference>
<protein>
    <submittedName>
        <fullName evidence="1">Uncharacterized protein</fullName>
    </submittedName>
</protein>
<accession>I1CAB1</accession>
<evidence type="ECO:0000313" key="2">
    <source>
        <dbReference type="Proteomes" id="UP000009138"/>
    </source>
</evidence>
<organism evidence="1 2">
    <name type="scientific">Rhizopus delemar (strain RA 99-880 / ATCC MYA-4621 / FGSC 9543 / NRRL 43880)</name>
    <name type="common">Mucormycosis agent</name>
    <name type="synonym">Rhizopus arrhizus var. delemar</name>
    <dbReference type="NCBI Taxonomy" id="246409"/>
    <lineage>
        <taxon>Eukaryota</taxon>
        <taxon>Fungi</taxon>
        <taxon>Fungi incertae sedis</taxon>
        <taxon>Mucoromycota</taxon>
        <taxon>Mucoromycotina</taxon>
        <taxon>Mucoromycetes</taxon>
        <taxon>Mucorales</taxon>
        <taxon>Mucorineae</taxon>
        <taxon>Rhizopodaceae</taxon>
        <taxon>Rhizopus</taxon>
    </lineage>
</organism>
<keyword evidence="2" id="KW-1185">Reference proteome</keyword>
<reference evidence="1 2" key="1">
    <citation type="journal article" date="2009" name="PLoS Genet.">
        <title>Genomic analysis of the basal lineage fungus Rhizopus oryzae reveals a whole-genome duplication.</title>
        <authorList>
            <person name="Ma L.-J."/>
            <person name="Ibrahim A.S."/>
            <person name="Skory C."/>
            <person name="Grabherr M.G."/>
            <person name="Burger G."/>
            <person name="Butler M."/>
            <person name="Elias M."/>
            <person name="Idnurm A."/>
            <person name="Lang B.F."/>
            <person name="Sone T."/>
            <person name="Abe A."/>
            <person name="Calvo S.E."/>
            <person name="Corrochano L.M."/>
            <person name="Engels R."/>
            <person name="Fu J."/>
            <person name="Hansberg W."/>
            <person name="Kim J.-M."/>
            <person name="Kodira C.D."/>
            <person name="Koehrsen M.J."/>
            <person name="Liu B."/>
            <person name="Miranda-Saavedra D."/>
            <person name="O'Leary S."/>
            <person name="Ortiz-Castellanos L."/>
            <person name="Poulter R."/>
            <person name="Rodriguez-Romero J."/>
            <person name="Ruiz-Herrera J."/>
            <person name="Shen Y.-Q."/>
            <person name="Zeng Q."/>
            <person name="Galagan J."/>
            <person name="Birren B.W."/>
            <person name="Cuomo C.A."/>
            <person name="Wickes B.L."/>
        </authorList>
    </citation>
    <scope>NUCLEOTIDE SEQUENCE [LARGE SCALE GENOMIC DNA]</scope>
    <source>
        <strain evidence="2">RA 99-880 / ATCC MYA-4621 / FGSC 9543 / NRRL 43880</strain>
    </source>
</reference>
<dbReference type="InParanoid" id="I1CAB1"/>
<dbReference type="VEuPathDB" id="FungiDB:RO3G_10101"/>
<dbReference type="Proteomes" id="UP000009138">
    <property type="component" value="Unassembled WGS sequence"/>
</dbReference>